<dbReference type="RefSeq" id="WP_316429631.1">
    <property type="nucleotide sequence ID" value="NZ_CP053586.1"/>
</dbReference>
<evidence type="ECO:0000313" key="6">
    <source>
        <dbReference type="EMBL" id="WNZ24050.1"/>
    </source>
</evidence>
<dbReference type="InterPro" id="IPR050204">
    <property type="entry name" value="AraC_XylS_family_regulators"/>
</dbReference>
<evidence type="ECO:0000256" key="2">
    <source>
        <dbReference type="ARBA" id="ARBA00023125"/>
    </source>
</evidence>
<dbReference type="GO" id="GO:0003700">
    <property type="term" value="F:DNA-binding transcription factor activity"/>
    <property type="evidence" value="ECO:0007669"/>
    <property type="project" value="InterPro"/>
</dbReference>
<reference evidence="6" key="1">
    <citation type="submission" date="2020-05" db="EMBL/GenBank/DDBJ databases">
        <authorList>
            <person name="Zhu T."/>
            <person name="Keshari N."/>
            <person name="Lu X."/>
        </authorList>
    </citation>
    <scope>NUCLEOTIDE SEQUENCE</scope>
    <source>
        <strain evidence="6">NK1-12</strain>
    </source>
</reference>
<evidence type="ECO:0000259" key="5">
    <source>
        <dbReference type="PROSITE" id="PS01124"/>
    </source>
</evidence>
<dbReference type="Gene3D" id="1.10.10.60">
    <property type="entry name" value="Homeodomain-like"/>
    <property type="match status" value="1"/>
</dbReference>
<dbReference type="SMART" id="SM00342">
    <property type="entry name" value="HTH_ARAC"/>
    <property type="match status" value="1"/>
</dbReference>
<dbReference type="SUPFAM" id="SSF46689">
    <property type="entry name" value="Homeodomain-like"/>
    <property type="match status" value="2"/>
</dbReference>
<keyword evidence="3" id="KW-0010">Activator</keyword>
<dbReference type="SUPFAM" id="SSF51215">
    <property type="entry name" value="Regulatory protein AraC"/>
    <property type="match status" value="1"/>
</dbReference>
<keyword evidence="2" id="KW-0238">DNA-binding</keyword>
<dbReference type="InterPro" id="IPR018060">
    <property type="entry name" value="HTH_AraC"/>
</dbReference>
<sequence>MVNPRGQSLAASTFPSPQAAAPKETVKFWRNPDLGDIELLKATYVTHSFSRHTHDSYAIGVIDAGVEEFTYRGATHRATANSLVIVHPGEVHTGHAGVPSGWQYRMFYPGVELLQQTYAELTDAVLTDGQQTIPYFPNPVIQDAELAGQLRRLHHALETASSRLECDSRFVWTFAQLIARHAERRCWIRSIRQENQAVQQVLRYLKSHYAEAISLDDLAKIANLKPLRLLRLFQREVGLPPHAYLVQLRVKQAKQLIGAGVPIAQAAFDTGFTDQSHLNRHFKRLMGVTPGQYALGCGAC</sequence>
<dbReference type="InterPro" id="IPR009057">
    <property type="entry name" value="Homeodomain-like_sf"/>
</dbReference>
<proteinExistence type="predicted"/>
<accession>A0AA96WG91</accession>
<dbReference type="InterPro" id="IPR003313">
    <property type="entry name" value="AraC-bd"/>
</dbReference>
<organism evidence="6">
    <name type="scientific">Leptolyngbya sp. NK1-12</name>
    <dbReference type="NCBI Taxonomy" id="2547451"/>
    <lineage>
        <taxon>Bacteria</taxon>
        <taxon>Bacillati</taxon>
        <taxon>Cyanobacteriota</taxon>
        <taxon>Cyanophyceae</taxon>
        <taxon>Leptolyngbyales</taxon>
        <taxon>Leptolyngbyaceae</taxon>
        <taxon>Leptolyngbya group</taxon>
        <taxon>Leptolyngbya</taxon>
    </lineage>
</organism>
<feature type="domain" description="HTH araC/xylS-type" evidence="5">
    <location>
        <begin position="199"/>
        <end position="296"/>
    </location>
</feature>
<keyword evidence="1" id="KW-0805">Transcription regulation</keyword>
<dbReference type="PROSITE" id="PS01124">
    <property type="entry name" value="HTH_ARAC_FAMILY_2"/>
    <property type="match status" value="1"/>
</dbReference>
<dbReference type="PROSITE" id="PS00041">
    <property type="entry name" value="HTH_ARAC_FAMILY_1"/>
    <property type="match status" value="1"/>
</dbReference>
<evidence type="ECO:0000256" key="4">
    <source>
        <dbReference type="ARBA" id="ARBA00023163"/>
    </source>
</evidence>
<dbReference type="GO" id="GO:0043565">
    <property type="term" value="F:sequence-specific DNA binding"/>
    <property type="evidence" value="ECO:0007669"/>
    <property type="project" value="InterPro"/>
</dbReference>
<dbReference type="Pfam" id="PF12833">
    <property type="entry name" value="HTH_18"/>
    <property type="match status" value="1"/>
</dbReference>
<dbReference type="EMBL" id="CP053586">
    <property type="protein sequence ID" value="WNZ24050.1"/>
    <property type="molecule type" value="Genomic_DNA"/>
</dbReference>
<dbReference type="PANTHER" id="PTHR46796">
    <property type="entry name" value="HTH-TYPE TRANSCRIPTIONAL ACTIVATOR RHAS-RELATED"/>
    <property type="match status" value="1"/>
</dbReference>
<dbReference type="InterPro" id="IPR037923">
    <property type="entry name" value="HTH-like"/>
</dbReference>
<dbReference type="PANTHER" id="PTHR46796:SF2">
    <property type="entry name" value="TRANSCRIPTIONAL REGULATORY PROTEIN"/>
    <property type="match status" value="1"/>
</dbReference>
<protein>
    <submittedName>
        <fullName evidence="6">AraC family transcriptional regulator</fullName>
    </submittedName>
</protein>
<evidence type="ECO:0000256" key="3">
    <source>
        <dbReference type="ARBA" id="ARBA00023159"/>
    </source>
</evidence>
<dbReference type="AlphaFoldDB" id="A0AA96WG91"/>
<keyword evidence="4" id="KW-0804">Transcription</keyword>
<dbReference type="InterPro" id="IPR018062">
    <property type="entry name" value="HTH_AraC-typ_CS"/>
</dbReference>
<gene>
    <name evidence="6" type="ORF">HJG54_15065</name>
</gene>
<evidence type="ECO:0000256" key="1">
    <source>
        <dbReference type="ARBA" id="ARBA00023015"/>
    </source>
</evidence>
<dbReference type="Pfam" id="PF02311">
    <property type="entry name" value="AraC_binding"/>
    <property type="match status" value="1"/>
</dbReference>
<name>A0AA96WG91_9CYAN</name>